<dbReference type="Gramene" id="Jr01_13990_p1">
    <property type="protein sequence ID" value="cds.Jr01_13990_p1"/>
    <property type="gene ID" value="Jr01_13990"/>
</dbReference>
<dbReference type="FunFam" id="3.30.50.10:FF:000025">
    <property type="entry name" value="GATA transcription factor"/>
    <property type="match status" value="1"/>
</dbReference>
<dbReference type="RefSeq" id="XP_035545609.1">
    <property type="nucleotide sequence ID" value="XM_035689716.1"/>
</dbReference>
<dbReference type="GO" id="GO:0000976">
    <property type="term" value="F:transcription cis-regulatory region binding"/>
    <property type="evidence" value="ECO:0000318"/>
    <property type="project" value="GO_Central"/>
</dbReference>
<name>A0A6P9EDQ9_JUGRE</name>
<keyword evidence="4" id="KW-0863">Zinc-finger</keyword>
<evidence type="ECO:0000256" key="2">
    <source>
        <dbReference type="ARBA" id="ARBA00005694"/>
    </source>
</evidence>
<evidence type="ECO:0000256" key="8">
    <source>
        <dbReference type="ARBA" id="ARBA00023159"/>
    </source>
</evidence>
<dbReference type="GO" id="GO:0005634">
    <property type="term" value="C:nucleus"/>
    <property type="evidence" value="ECO:0000318"/>
    <property type="project" value="GO_Central"/>
</dbReference>
<dbReference type="KEGG" id="jre:108996218"/>
<comment type="subcellular location">
    <subcellularLocation>
        <location evidence="1">Nucleus</location>
    </subcellularLocation>
</comment>
<dbReference type="AlphaFoldDB" id="A0A6P9EDQ9"/>
<keyword evidence="6" id="KW-0805">Transcription regulation</keyword>
<dbReference type="PANTHER" id="PTHR45658:SF18">
    <property type="entry name" value="PROTEIN GAT2"/>
    <property type="match status" value="1"/>
</dbReference>
<dbReference type="InterPro" id="IPR051140">
    <property type="entry name" value="GATA_TF"/>
</dbReference>
<evidence type="ECO:0000256" key="9">
    <source>
        <dbReference type="ARBA" id="ARBA00023163"/>
    </source>
</evidence>
<protein>
    <submittedName>
        <fullName evidence="13">GATA transcription factor 4-like</fullName>
    </submittedName>
</protein>
<comment type="similarity">
    <text evidence="2">Belongs to the type IV zinc-finger family. Class A subfamily.</text>
</comment>
<evidence type="ECO:0000256" key="11">
    <source>
        <dbReference type="ARBA" id="ARBA00055020"/>
    </source>
</evidence>
<dbReference type="GO" id="GO:0006357">
    <property type="term" value="P:regulation of transcription by RNA polymerase II"/>
    <property type="evidence" value="ECO:0000318"/>
    <property type="project" value="GO_Central"/>
</dbReference>
<sequence>MSLVGFSSSLSDFVEVCLCLFLFSVVDLRGKRDDRLEDLSPDSLDDLNAGSNPFSDFYYKQYYSSAGANFLPIYSDFESQLCVPQDSLDDIDMFPSFTNDSISSQDLCSVLESREVLSFDDINIAVTPEQESEEIKRMPFQTCDRFSNENHGSNEQTDFIDFSGAGKKPRTKQRCGRSYASLDMKENQNENCFQNYMKRKYCSHCQAEKTPQWREGPSGPKTLCNACGVRYKSGRLVPEYRPSASPTFDVGKHSNFHRQILKWRRPSTTYMLNS</sequence>
<keyword evidence="7" id="KW-0238">DNA-binding</keyword>
<keyword evidence="9" id="KW-0804">Transcription</keyword>
<evidence type="ECO:0000313" key="12">
    <source>
        <dbReference type="Proteomes" id="UP000235220"/>
    </source>
</evidence>
<evidence type="ECO:0000256" key="10">
    <source>
        <dbReference type="ARBA" id="ARBA00023242"/>
    </source>
</evidence>
<dbReference type="OrthoDB" id="2162994at2759"/>
<dbReference type="SUPFAM" id="SSF57716">
    <property type="entry name" value="Glucocorticoid receptor-like (DNA-binding domain)"/>
    <property type="match status" value="1"/>
</dbReference>
<keyword evidence="12" id="KW-1185">Reference proteome</keyword>
<organism evidence="12 13">
    <name type="scientific">Juglans regia</name>
    <name type="common">English walnut</name>
    <dbReference type="NCBI Taxonomy" id="51240"/>
    <lineage>
        <taxon>Eukaryota</taxon>
        <taxon>Viridiplantae</taxon>
        <taxon>Streptophyta</taxon>
        <taxon>Embryophyta</taxon>
        <taxon>Tracheophyta</taxon>
        <taxon>Spermatophyta</taxon>
        <taxon>Magnoliopsida</taxon>
        <taxon>eudicotyledons</taxon>
        <taxon>Gunneridae</taxon>
        <taxon>Pentapetalae</taxon>
        <taxon>rosids</taxon>
        <taxon>fabids</taxon>
        <taxon>Fagales</taxon>
        <taxon>Juglandaceae</taxon>
        <taxon>Juglans</taxon>
    </lineage>
</organism>
<evidence type="ECO:0000313" key="13">
    <source>
        <dbReference type="RefSeq" id="XP_035545609.1"/>
    </source>
</evidence>
<comment type="function">
    <text evidence="11">Transcriptional activator that specifically binds 5'-GATA-3' or 5'-GAT-3' motifs within gene promoters. May be involved in the regulation of some light-responsive genes.</text>
</comment>
<dbReference type="InterPro" id="IPR000679">
    <property type="entry name" value="Znf_GATA"/>
</dbReference>
<keyword evidence="3" id="KW-0479">Metal-binding</keyword>
<proteinExistence type="inferred from homology"/>
<dbReference type="SMART" id="SM00401">
    <property type="entry name" value="ZnF_GATA"/>
    <property type="match status" value="1"/>
</dbReference>
<gene>
    <name evidence="13" type="primary">LOC108996218</name>
</gene>
<evidence type="ECO:0000256" key="1">
    <source>
        <dbReference type="ARBA" id="ARBA00004123"/>
    </source>
</evidence>
<keyword evidence="5" id="KW-0862">Zinc</keyword>
<evidence type="ECO:0000256" key="7">
    <source>
        <dbReference type="ARBA" id="ARBA00023125"/>
    </source>
</evidence>
<evidence type="ECO:0000256" key="6">
    <source>
        <dbReference type="ARBA" id="ARBA00023015"/>
    </source>
</evidence>
<dbReference type="GeneID" id="108996218"/>
<reference evidence="13" key="1">
    <citation type="submission" date="2025-08" db="UniProtKB">
        <authorList>
            <consortium name="RefSeq"/>
        </authorList>
    </citation>
    <scope>IDENTIFICATION</scope>
    <source>
        <tissue evidence="13">Leaves</tissue>
    </source>
</reference>
<dbReference type="GO" id="GO:0008270">
    <property type="term" value="F:zinc ion binding"/>
    <property type="evidence" value="ECO:0007669"/>
    <property type="project" value="UniProtKB-KW"/>
</dbReference>
<evidence type="ECO:0000256" key="4">
    <source>
        <dbReference type="ARBA" id="ARBA00022771"/>
    </source>
</evidence>
<keyword evidence="10" id="KW-0539">Nucleus</keyword>
<dbReference type="Proteomes" id="UP000235220">
    <property type="component" value="Chromosome 1"/>
</dbReference>
<evidence type="ECO:0000256" key="3">
    <source>
        <dbReference type="ARBA" id="ARBA00022723"/>
    </source>
</evidence>
<keyword evidence="8" id="KW-0010">Activator</keyword>
<dbReference type="PANTHER" id="PTHR45658">
    <property type="entry name" value="GATA TRANSCRIPTION FACTOR"/>
    <property type="match status" value="1"/>
</dbReference>
<evidence type="ECO:0000256" key="5">
    <source>
        <dbReference type="ARBA" id="ARBA00022833"/>
    </source>
</evidence>
<dbReference type="CDD" id="cd00202">
    <property type="entry name" value="ZnF_GATA"/>
    <property type="match status" value="1"/>
</dbReference>
<dbReference type="GO" id="GO:0030154">
    <property type="term" value="P:cell differentiation"/>
    <property type="evidence" value="ECO:0000318"/>
    <property type="project" value="GO_Central"/>
</dbReference>
<dbReference type="PROSITE" id="PS50114">
    <property type="entry name" value="GATA_ZN_FINGER_2"/>
    <property type="match status" value="1"/>
</dbReference>
<dbReference type="InterPro" id="IPR013088">
    <property type="entry name" value="Znf_NHR/GATA"/>
</dbReference>
<dbReference type="Gene3D" id="3.30.50.10">
    <property type="entry name" value="Erythroid Transcription Factor GATA-1, subunit A"/>
    <property type="match status" value="1"/>
</dbReference>
<dbReference type="Pfam" id="PF00320">
    <property type="entry name" value="GATA"/>
    <property type="match status" value="1"/>
</dbReference>
<dbReference type="PROSITE" id="PS00344">
    <property type="entry name" value="GATA_ZN_FINGER_1"/>
    <property type="match status" value="1"/>
</dbReference>
<accession>A0A6P9EDQ9</accession>